<dbReference type="SUPFAM" id="SSF53383">
    <property type="entry name" value="PLP-dependent transferases"/>
    <property type="match status" value="1"/>
</dbReference>
<organism evidence="6 7">
    <name type="scientific">Hyalangium minutum</name>
    <dbReference type="NCBI Taxonomy" id="394096"/>
    <lineage>
        <taxon>Bacteria</taxon>
        <taxon>Pseudomonadati</taxon>
        <taxon>Myxococcota</taxon>
        <taxon>Myxococcia</taxon>
        <taxon>Myxococcales</taxon>
        <taxon>Cystobacterineae</taxon>
        <taxon>Archangiaceae</taxon>
        <taxon>Hyalangium</taxon>
    </lineage>
</organism>
<dbReference type="STRING" id="394096.DB31_5184"/>
<comment type="caution">
    <text evidence="6">The sequence shown here is derived from an EMBL/GenBank/DDBJ whole genome shotgun (WGS) entry which is preliminary data.</text>
</comment>
<sequence length="519" mass="56886">MSDVFDKCSNWKDYRIAKATGLYPYFRSIEASHGATEVEIEGRRVIMVGSNNYLGLSADPRVKEAAIKAVEKFGTTCSGSRLLNGTLALHEELEAKLAKFLNRESALVISTGFQTNLALSSILGRHDIVFTDRQNHASLVDGIRLGFATERKFRHNDMEHLEQLLSAADPDAGKIIVTDGVFSMEGDICNLPRIAELAKQYNARVMTDDAHSMGVLGETGRGVPEYFGLEAETDLTMGTFSKSFASLGGVLAGPFEVINYMRHKARSVIFSASMTPASIAAVLKSLEIIEAEPQRRARLLDIAEKMHNGFRAMGFDTGVSVTPVVPVHIGDQVKCFRFWKALHEAGVFANPVIPPAVEAGHALIRTSFMATHTDAQLDRVLDTFEKIGRRMEVIPETRPTVYEPVKIARPGTGVRSNKASEKWAAGSVGQLADKGGLTLEQLSRMSSREVAGKIFDAVEHLTWRAANLQPADLRKLGGASKRLWEKRGELPGLLLEKGAHFFMRNGQDGTTTTTQAERN</sequence>
<keyword evidence="3 4" id="KW-0663">Pyridoxal phosphate</keyword>
<comment type="cofactor">
    <cofactor evidence="1 4">
        <name>pyridoxal 5'-phosphate</name>
        <dbReference type="ChEBI" id="CHEBI:597326"/>
    </cofactor>
</comment>
<evidence type="ECO:0000259" key="5">
    <source>
        <dbReference type="Pfam" id="PF00155"/>
    </source>
</evidence>
<dbReference type="Gene3D" id="3.90.1150.10">
    <property type="entry name" value="Aspartate Aminotransferase, domain 1"/>
    <property type="match status" value="1"/>
</dbReference>
<dbReference type="InterPro" id="IPR015422">
    <property type="entry name" value="PyrdxlP-dep_Trfase_small"/>
</dbReference>
<proteinExistence type="inferred from homology"/>
<dbReference type="PROSITE" id="PS00599">
    <property type="entry name" value="AA_TRANSFER_CLASS_2"/>
    <property type="match status" value="1"/>
</dbReference>
<gene>
    <name evidence="6" type="ORF">DB31_5184</name>
</gene>
<evidence type="ECO:0000256" key="4">
    <source>
        <dbReference type="RuleBase" id="RU003693"/>
    </source>
</evidence>
<dbReference type="Proteomes" id="UP000028725">
    <property type="component" value="Unassembled WGS sequence"/>
</dbReference>
<dbReference type="InterPro" id="IPR015424">
    <property type="entry name" value="PyrdxlP-dep_Trfase"/>
</dbReference>
<dbReference type="InterPro" id="IPR001917">
    <property type="entry name" value="Aminotrans_II_pyridoxalP_BS"/>
</dbReference>
<dbReference type="InterPro" id="IPR004839">
    <property type="entry name" value="Aminotransferase_I/II_large"/>
</dbReference>
<feature type="domain" description="Aminotransferase class I/classII large" evidence="5">
    <location>
        <begin position="45"/>
        <end position="383"/>
    </location>
</feature>
<evidence type="ECO:0000256" key="3">
    <source>
        <dbReference type="ARBA" id="ARBA00022898"/>
    </source>
</evidence>
<name>A0A085WR29_9BACT</name>
<dbReference type="EMBL" id="JMCB01000003">
    <property type="protein sequence ID" value="KFE70142.1"/>
    <property type="molecule type" value="Genomic_DNA"/>
</dbReference>
<protein>
    <submittedName>
        <fullName evidence="6">8-amino-7-oxononanoate synthase</fullName>
    </submittedName>
</protein>
<dbReference type="Pfam" id="PF00155">
    <property type="entry name" value="Aminotran_1_2"/>
    <property type="match status" value="1"/>
</dbReference>
<keyword evidence="2" id="KW-0808">Transferase</keyword>
<dbReference type="OrthoDB" id="9807157at2"/>
<comment type="similarity">
    <text evidence="4">Belongs to the class-II pyridoxal-phosphate-dependent aminotransferase family.</text>
</comment>
<dbReference type="AlphaFoldDB" id="A0A085WR29"/>
<dbReference type="PANTHER" id="PTHR13693:SF3">
    <property type="entry name" value="LD36009P"/>
    <property type="match status" value="1"/>
</dbReference>
<dbReference type="GO" id="GO:0030170">
    <property type="term" value="F:pyridoxal phosphate binding"/>
    <property type="evidence" value="ECO:0007669"/>
    <property type="project" value="InterPro"/>
</dbReference>
<evidence type="ECO:0000256" key="2">
    <source>
        <dbReference type="ARBA" id="ARBA00022679"/>
    </source>
</evidence>
<dbReference type="RefSeq" id="WP_044184837.1">
    <property type="nucleotide sequence ID" value="NZ_JMCB01000003.1"/>
</dbReference>
<evidence type="ECO:0000256" key="1">
    <source>
        <dbReference type="ARBA" id="ARBA00001933"/>
    </source>
</evidence>
<dbReference type="Gene3D" id="3.40.640.10">
    <property type="entry name" value="Type I PLP-dependent aspartate aminotransferase-like (Major domain)"/>
    <property type="match status" value="1"/>
</dbReference>
<dbReference type="InterPro" id="IPR050087">
    <property type="entry name" value="AON_synthase_class-II"/>
</dbReference>
<keyword evidence="7" id="KW-1185">Reference proteome</keyword>
<accession>A0A085WR29</accession>
<evidence type="ECO:0000313" key="7">
    <source>
        <dbReference type="Proteomes" id="UP000028725"/>
    </source>
</evidence>
<dbReference type="PATRIC" id="fig|394096.3.peg.1667"/>
<evidence type="ECO:0000313" key="6">
    <source>
        <dbReference type="EMBL" id="KFE70142.1"/>
    </source>
</evidence>
<dbReference type="CDD" id="cd06454">
    <property type="entry name" value="KBL_like"/>
    <property type="match status" value="1"/>
</dbReference>
<reference evidence="6 7" key="1">
    <citation type="submission" date="2014-04" db="EMBL/GenBank/DDBJ databases">
        <title>Genome assembly of Hyalangium minutum DSM 14724.</title>
        <authorList>
            <person name="Sharma G."/>
            <person name="Subramanian S."/>
        </authorList>
    </citation>
    <scope>NUCLEOTIDE SEQUENCE [LARGE SCALE GENOMIC DNA]</scope>
    <source>
        <strain evidence="6 7">DSM 14724</strain>
    </source>
</reference>
<dbReference type="InterPro" id="IPR015421">
    <property type="entry name" value="PyrdxlP-dep_Trfase_major"/>
</dbReference>
<dbReference type="GO" id="GO:0016740">
    <property type="term" value="F:transferase activity"/>
    <property type="evidence" value="ECO:0007669"/>
    <property type="project" value="UniProtKB-KW"/>
</dbReference>
<dbReference type="PANTHER" id="PTHR13693">
    <property type="entry name" value="CLASS II AMINOTRANSFERASE/8-AMINO-7-OXONONANOATE SYNTHASE"/>
    <property type="match status" value="1"/>
</dbReference>